<dbReference type="EMBL" id="FWWY01000001">
    <property type="protein sequence ID" value="SMC02015.1"/>
    <property type="molecule type" value="Genomic_DNA"/>
</dbReference>
<keyword evidence="2" id="KW-1185">Reference proteome</keyword>
<gene>
    <name evidence="1" type="ORF">SAMN00768000_0224</name>
</gene>
<protein>
    <recommendedName>
        <fullName evidence="3">DUF4406 domain-containing protein</fullName>
    </recommendedName>
</protein>
<dbReference type="Pfam" id="PF14359">
    <property type="entry name" value="DUF4406"/>
    <property type="match status" value="1"/>
</dbReference>
<evidence type="ECO:0008006" key="3">
    <source>
        <dbReference type="Google" id="ProtNLM"/>
    </source>
</evidence>
<dbReference type="SUPFAM" id="SSF52309">
    <property type="entry name" value="N-(deoxy)ribosyltransferase-like"/>
    <property type="match status" value="1"/>
</dbReference>
<dbReference type="RefSeq" id="WP_084660744.1">
    <property type="nucleotide sequence ID" value="NZ_FWWY01000001.1"/>
</dbReference>
<sequence>MRIYLSGPMSGLPDFNYPAFHTTAALLRHVGYCVMNPAETGVRPDWAYADYLRHDLQILLAQAEGVATLPGWRTSRGARLEVTVAEMLGLPIAPVITWLRRAGRPDAQTKGC</sequence>
<name>A0A1W1W6X5_SULTA</name>
<dbReference type="OrthoDB" id="2376767at2"/>
<evidence type="ECO:0000313" key="1">
    <source>
        <dbReference type="EMBL" id="SMC02015.1"/>
    </source>
</evidence>
<evidence type="ECO:0000313" key="2">
    <source>
        <dbReference type="Proteomes" id="UP000192660"/>
    </source>
</evidence>
<organism evidence="1 2">
    <name type="scientific">Sulfobacillus thermosulfidooxidans (strain DSM 9293 / VKM B-1269 / AT-1)</name>
    <dbReference type="NCBI Taxonomy" id="929705"/>
    <lineage>
        <taxon>Bacteria</taxon>
        <taxon>Bacillati</taxon>
        <taxon>Bacillota</taxon>
        <taxon>Clostridia</taxon>
        <taxon>Eubacteriales</taxon>
        <taxon>Clostridiales Family XVII. Incertae Sedis</taxon>
        <taxon>Sulfobacillus</taxon>
    </lineage>
</organism>
<dbReference type="Proteomes" id="UP000192660">
    <property type="component" value="Unassembled WGS sequence"/>
</dbReference>
<dbReference type="AlphaFoldDB" id="A0A1W1W6X5"/>
<reference evidence="2" key="1">
    <citation type="submission" date="2017-04" db="EMBL/GenBank/DDBJ databases">
        <authorList>
            <person name="Varghese N."/>
            <person name="Submissions S."/>
        </authorList>
    </citation>
    <scope>NUCLEOTIDE SEQUENCE [LARGE SCALE GENOMIC DNA]</scope>
    <source>
        <strain evidence="2">DSM 9293</strain>
    </source>
</reference>
<proteinExistence type="predicted"/>
<accession>A0A1W1W6X5</accession>
<dbReference type="InterPro" id="IPR025518">
    <property type="entry name" value="DUF4406"/>
</dbReference>
<dbReference type="Gene3D" id="3.40.50.10400">
    <property type="entry name" value="Hypothetical protein PA1492"/>
    <property type="match status" value="1"/>
</dbReference>